<feature type="domain" description="ACT" evidence="3">
    <location>
        <begin position="12"/>
        <end position="53"/>
    </location>
</feature>
<accession>A0A3B6HZS7</accession>
<dbReference type="Gramene" id="TraesCS4A03G0777900.1">
    <property type="protein sequence ID" value="TraesCS4A03G0777900.1.CDS"/>
    <property type="gene ID" value="TraesCS4A03G0777900"/>
</dbReference>
<dbReference type="InterPro" id="IPR056805">
    <property type="entry name" value="ACT_ACR9/10_C"/>
</dbReference>
<dbReference type="STRING" id="4565.A0A3B6HZS7"/>
<proteinExistence type="predicted"/>
<keyword evidence="1 2" id="KW-0677">Repeat</keyword>
<dbReference type="PANTHER" id="PTHR31096">
    <property type="entry name" value="ACT DOMAIN-CONTAINING PROTEIN ACR4-RELATED"/>
    <property type="match status" value="1"/>
</dbReference>
<dbReference type="Gramene" id="TraesROB_scaffold_032329_01G000200.1">
    <property type="protein sequence ID" value="TraesROB_scaffold_032329_01G000200.1"/>
    <property type="gene ID" value="TraesROB_scaffold_032329_01G000200"/>
</dbReference>
<dbReference type="AlphaFoldDB" id="A0A3B6HZS7"/>
<comment type="function">
    <text evidence="2">Binds amino acids.</text>
</comment>
<dbReference type="Pfam" id="PF24926">
    <property type="entry name" value="ACT_ACR9_C"/>
    <property type="match status" value="1"/>
</dbReference>
<feature type="domain" description="ACT" evidence="4">
    <location>
        <begin position="302"/>
        <end position="367"/>
    </location>
</feature>
<evidence type="ECO:0000259" key="3">
    <source>
        <dbReference type="Pfam" id="PF24914"/>
    </source>
</evidence>
<dbReference type="Pfam" id="PF24914">
    <property type="entry name" value="ACR10_N"/>
    <property type="match status" value="1"/>
</dbReference>
<dbReference type="InterPro" id="IPR056816">
    <property type="entry name" value="ACR2/9/10_N"/>
</dbReference>
<dbReference type="Pfam" id="PF24931">
    <property type="entry name" value="ACT_ACR9_3rd"/>
    <property type="match status" value="1"/>
</dbReference>
<evidence type="ECO:0000259" key="4">
    <source>
        <dbReference type="Pfam" id="PF24926"/>
    </source>
</evidence>
<dbReference type="Gramene" id="TraesCS4A02G310400.1">
    <property type="protein sequence ID" value="TraesCS4A02G310400.1"/>
    <property type="gene ID" value="TraesCS4A02G310400"/>
</dbReference>
<reference evidence="5" key="1">
    <citation type="submission" date="2018-08" db="EMBL/GenBank/DDBJ databases">
        <authorList>
            <person name="Rossello M."/>
        </authorList>
    </citation>
    <scope>NUCLEOTIDE SEQUENCE [LARGE SCALE GENOMIC DNA]</scope>
    <source>
        <strain evidence="5">cv. Chinese Spring</strain>
    </source>
</reference>
<name>A0A3B6HZS7_WHEAT</name>
<evidence type="ECO:0000313" key="5">
    <source>
        <dbReference type="EnsemblPlants" id="TraesCS4A02G310400.1"/>
    </source>
</evidence>
<dbReference type="Gramene" id="TraesWEE_scaffold_003125_01G001300.1">
    <property type="protein sequence ID" value="TraesWEE_scaffold_003125_01G001300.1"/>
    <property type="gene ID" value="TraesWEE_scaffold_003125_01G001300"/>
</dbReference>
<sequence>MGIPNDEVVQIRQADAVGDPTMVTVSCPDKIGLGCDLCRIVLLLGLNILKAGVGGPCMAWNLLKERLVELCPVPALFGIDISYLAAAGLLDNHVPQVFLLKFCCFDSMGLLHHVTRVLCEMELTIMRVKVSTTPDGRVMDLCFITDGRELPYTKSRKDEAYERLQNILGDSVTSCEIESVTEDMTEVMEQILGVEEQLSCSCLSVTMANSLSPAHTLIQMQCGHHKGLLYDILRTLKDCNIQISYGRYYVGRKGDYEVDLFVVRPNGKKIIDELEKSALCSCLRVELRHLLHVAMVNRDHNTELLVANPVEVPGKGRPLVLHDITLILKDLEKRIFLIGRHVVDDGEWELTCAMRSRIVDSITSMLMVWD</sequence>
<dbReference type="InterPro" id="IPR045865">
    <property type="entry name" value="ACT-like_dom_sf"/>
</dbReference>
<dbReference type="SUPFAM" id="SSF55021">
    <property type="entry name" value="ACT-like"/>
    <property type="match status" value="1"/>
</dbReference>
<protein>
    <recommendedName>
        <fullName evidence="2">ACT domain-containing protein ACR</fullName>
    </recommendedName>
    <alternativeName>
        <fullName evidence="2">Protein ACT DOMAIN REPEATS</fullName>
    </alternativeName>
</protein>
<reference evidence="5" key="2">
    <citation type="submission" date="2018-10" db="UniProtKB">
        <authorList>
            <consortium name="EnsemblPlants"/>
        </authorList>
    </citation>
    <scope>IDENTIFICATION</scope>
</reference>
<keyword evidence="6" id="KW-1185">Reference proteome</keyword>
<dbReference type="InterPro" id="IPR040217">
    <property type="entry name" value="ACR1-12"/>
</dbReference>
<dbReference type="PANTHER" id="PTHR31096:SF23">
    <property type="entry name" value="ACT DOMAIN-CONTAINING PROTEIN ACR10"/>
    <property type="match status" value="1"/>
</dbReference>
<dbReference type="EnsemblPlants" id="TraesCS4A02G310400.1">
    <property type="protein sequence ID" value="TraesCS4A02G310400.1"/>
    <property type="gene ID" value="TraesCS4A02G310400"/>
</dbReference>
<dbReference type="OMA" id="NMLNTCI"/>
<evidence type="ECO:0000313" key="6">
    <source>
        <dbReference type="Proteomes" id="UP000019116"/>
    </source>
</evidence>
<organism evidence="5">
    <name type="scientific">Triticum aestivum</name>
    <name type="common">Wheat</name>
    <dbReference type="NCBI Taxonomy" id="4565"/>
    <lineage>
        <taxon>Eukaryota</taxon>
        <taxon>Viridiplantae</taxon>
        <taxon>Streptophyta</taxon>
        <taxon>Embryophyta</taxon>
        <taxon>Tracheophyta</taxon>
        <taxon>Spermatophyta</taxon>
        <taxon>Magnoliopsida</taxon>
        <taxon>Liliopsida</taxon>
        <taxon>Poales</taxon>
        <taxon>Poaceae</taxon>
        <taxon>BOP clade</taxon>
        <taxon>Pooideae</taxon>
        <taxon>Triticodae</taxon>
        <taxon>Triticeae</taxon>
        <taxon>Triticinae</taxon>
        <taxon>Triticum</taxon>
    </lineage>
</organism>
<evidence type="ECO:0000256" key="2">
    <source>
        <dbReference type="RuleBase" id="RU369043"/>
    </source>
</evidence>
<dbReference type="OrthoDB" id="2019824at2759"/>
<evidence type="ECO:0000256" key="1">
    <source>
        <dbReference type="ARBA" id="ARBA00022737"/>
    </source>
</evidence>
<dbReference type="Proteomes" id="UP000019116">
    <property type="component" value="Chromosome 4A"/>
</dbReference>
<dbReference type="GO" id="GO:0016597">
    <property type="term" value="F:amino acid binding"/>
    <property type="evidence" value="ECO:0007669"/>
    <property type="project" value="UniProtKB-UniRule"/>
</dbReference>